<feature type="chain" id="PRO_5045807556" evidence="4">
    <location>
        <begin position="27"/>
        <end position="386"/>
    </location>
</feature>
<evidence type="ECO:0000256" key="3">
    <source>
        <dbReference type="ARBA" id="ARBA00022729"/>
    </source>
</evidence>
<accession>A0ABV2QX68</accession>
<dbReference type="PANTHER" id="PTHR46847:SF1">
    <property type="entry name" value="D-ALLOSE-BINDING PERIPLASMIC PROTEIN-RELATED"/>
    <property type="match status" value="1"/>
</dbReference>
<dbReference type="Proteomes" id="UP001549321">
    <property type="component" value="Unassembled WGS sequence"/>
</dbReference>
<organism evidence="6 7">
    <name type="scientific">Kaistia defluvii</name>
    <dbReference type="NCBI Taxonomy" id="410841"/>
    <lineage>
        <taxon>Bacteria</taxon>
        <taxon>Pseudomonadati</taxon>
        <taxon>Pseudomonadota</taxon>
        <taxon>Alphaproteobacteria</taxon>
        <taxon>Hyphomicrobiales</taxon>
        <taxon>Kaistiaceae</taxon>
        <taxon>Kaistia</taxon>
    </lineage>
</organism>
<dbReference type="InterPro" id="IPR025997">
    <property type="entry name" value="SBP_2_dom"/>
</dbReference>
<comment type="similarity">
    <text evidence="2">Belongs to the bacterial solute-binding protein 2 family.</text>
</comment>
<proteinExistence type="inferred from homology"/>
<evidence type="ECO:0000259" key="5">
    <source>
        <dbReference type="Pfam" id="PF13407"/>
    </source>
</evidence>
<dbReference type="EMBL" id="JBEPSM010000001">
    <property type="protein sequence ID" value="MET4633473.1"/>
    <property type="molecule type" value="Genomic_DNA"/>
</dbReference>
<evidence type="ECO:0000313" key="6">
    <source>
        <dbReference type="EMBL" id="MET4633473.1"/>
    </source>
</evidence>
<feature type="domain" description="Periplasmic binding protein" evidence="5">
    <location>
        <begin position="36"/>
        <end position="344"/>
    </location>
</feature>
<sequence>MKRLRQVLAAAIAPLAIIASVSGAYSQDAPIEVTIGWAPPDVSGVFKTATDFFEKSAADAKGKGFDVKIITSTGQGHDIAQQVNAIDDLIQQQVDVIAVSPADVNSVKPALRRAKEAGIGVIVVNLLEPIEGLEVDSYIGYDNTVAAEVSASAVADYFGAPGVLGAGDKLDVKPETYLDRAFWKENFDKLTPEQKAAIKAKGVIIEGVSGNFYSNTRLTGFRNVSKDFPGIEIVGAPCAGDWKREKGTNCAEDFLQAHDDIDFIWAASNEMGLGAMLAAQNAGRLETASDGVKVGDGKVAIFTNDVTPESVDRIAEGKLIGETTHGFADWGWYGTKIAVEIACKQDVEKIFDIRPRTVEINNARLFYPDPKLEQIDWATMRANCKK</sequence>
<feature type="signal peptide" evidence="4">
    <location>
        <begin position="1"/>
        <end position="26"/>
    </location>
</feature>
<dbReference type="Pfam" id="PF13407">
    <property type="entry name" value="Peripla_BP_4"/>
    <property type="match status" value="1"/>
</dbReference>
<evidence type="ECO:0000256" key="4">
    <source>
        <dbReference type="SAM" id="SignalP"/>
    </source>
</evidence>
<keyword evidence="3 4" id="KW-0732">Signal</keyword>
<reference evidence="6 7" key="1">
    <citation type="submission" date="2024-06" db="EMBL/GenBank/DDBJ databases">
        <title>Sorghum-associated microbial communities from plants grown in Nebraska, USA.</title>
        <authorList>
            <person name="Schachtman D."/>
        </authorList>
    </citation>
    <scope>NUCLEOTIDE SEQUENCE [LARGE SCALE GENOMIC DNA]</scope>
    <source>
        <strain evidence="6 7">3207</strain>
    </source>
</reference>
<evidence type="ECO:0000256" key="1">
    <source>
        <dbReference type="ARBA" id="ARBA00004196"/>
    </source>
</evidence>
<keyword evidence="7" id="KW-1185">Reference proteome</keyword>
<comment type="caution">
    <text evidence="6">The sequence shown here is derived from an EMBL/GenBank/DDBJ whole genome shotgun (WGS) entry which is preliminary data.</text>
</comment>
<evidence type="ECO:0000313" key="7">
    <source>
        <dbReference type="Proteomes" id="UP001549321"/>
    </source>
</evidence>
<protein>
    <submittedName>
        <fullName evidence="6">Ribose transport system substrate-binding protein</fullName>
    </submittedName>
</protein>
<dbReference type="Gene3D" id="3.40.50.2300">
    <property type="match status" value="2"/>
</dbReference>
<gene>
    <name evidence="6" type="ORF">ABIE08_001386</name>
</gene>
<evidence type="ECO:0000256" key="2">
    <source>
        <dbReference type="ARBA" id="ARBA00007639"/>
    </source>
</evidence>
<dbReference type="RefSeq" id="WP_354549782.1">
    <property type="nucleotide sequence ID" value="NZ_JBEPSM010000001.1"/>
</dbReference>
<dbReference type="SUPFAM" id="SSF53822">
    <property type="entry name" value="Periplasmic binding protein-like I"/>
    <property type="match status" value="1"/>
</dbReference>
<comment type="subcellular location">
    <subcellularLocation>
        <location evidence="1">Cell envelope</location>
    </subcellularLocation>
</comment>
<dbReference type="PANTHER" id="PTHR46847">
    <property type="entry name" value="D-ALLOSE-BINDING PERIPLASMIC PROTEIN-RELATED"/>
    <property type="match status" value="1"/>
</dbReference>
<name>A0ABV2QX68_9HYPH</name>
<dbReference type="CDD" id="cd01536">
    <property type="entry name" value="PBP1_ABC_sugar_binding-like"/>
    <property type="match status" value="1"/>
</dbReference>
<dbReference type="InterPro" id="IPR028082">
    <property type="entry name" value="Peripla_BP_I"/>
</dbReference>